<dbReference type="InterPro" id="IPR029787">
    <property type="entry name" value="Nucleotide_cyclase"/>
</dbReference>
<dbReference type="InterPro" id="IPR035919">
    <property type="entry name" value="EAL_sf"/>
</dbReference>
<dbReference type="SUPFAM" id="SSF55073">
    <property type="entry name" value="Nucleotide cyclase"/>
    <property type="match status" value="1"/>
</dbReference>
<dbReference type="Pfam" id="PF00990">
    <property type="entry name" value="GGDEF"/>
    <property type="match status" value="1"/>
</dbReference>
<name>A0A3A3G5D9_9BURK</name>
<dbReference type="GO" id="GO:0003824">
    <property type="term" value="F:catalytic activity"/>
    <property type="evidence" value="ECO:0007669"/>
    <property type="project" value="UniProtKB-ARBA"/>
</dbReference>
<dbReference type="PANTHER" id="PTHR44757:SF2">
    <property type="entry name" value="BIOFILM ARCHITECTURE MAINTENANCE PROTEIN MBAA"/>
    <property type="match status" value="1"/>
</dbReference>
<dbReference type="SUPFAM" id="SSF141868">
    <property type="entry name" value="EAL domain-like"/>
    <property type="match status" value="1"/>
</dbReference>
<dbReference type="InterPro" id="IPR013655">
    <property type="entry name" value="PAS_fold_3"/>
</dbReference>
<dbReference type="InterPro" id="IPR013656">
    <property type="entry name" value="PAS_4"/>
</dbReference>
<dbReference type="Pfam" id="PF00563">
    <property type="entry name" value="EAL"/>
    <property type="match status" value="1"/>
</dbReference>
<organism evidence="5 6">
    <name type="scientific">Noviherbaspirillum sedimenti</name>
    <dbReference type="NCBI Taxonomy" id="2320865"/>
    <lineage>
        <taxon>Bacteria</taxon>
        <taxon>Pseudomonadati</taxon>
        <taxon>Pseudomonadota</taxon>
        <taxon>Betaproteobacteria</taxon>
        <taxon>Burkholderiales</taxon>
        <taxon>Oxalobacteraceae</taxon>
        <taxon>Noviherbaspirillum</taxon>
    </lineage>
</organism>
<evidence type="ECO:0000259" key="4">
    <source>
        <dbReference type="PROSITE" id="PS50887"/>
    </source>
</evidence>
<dbReference type="SUPFAM" id="SSF55785">
    <property type="entry name" value="PYP-like sensor domain (PAS domain)"/>
    <property type="match status" value="3"/>
</dbReference>
<dbReference type="CDD" id="cd01949">
    <property type="entry name" value="GGDEF"/>
    <property type="match status" value="1"/>
</dbReference>
<dbReference type="PROSITE" id="PS50113">
    <property type="entry name" value="PAC"/>
    <property type="match status" value="1"/>
</dbReference>
<protein>
    <submittedName>
        <fullName evidence="5">EAL domain-containing protein</fullName>
    </submittedName>
</protein>
<dbReference type="CDD" id="cd00130">
    <property type="entry name" value="PAS"/>
    <property type="match status" value="2"/>
</dbReference>
<dbReference type="InterPro" id="IPR000700">
    <property type="entry name" value="PAS-assoc_C"/>
</dbReference>
<dbReference type="RefSeq" id="WP_119786395.1">
    <property type="nucleotide sequence ID" value="NZ_QYUQ01000002.1"/>
</dbReference>
<evidence type="ECO:0000313" key="6">
    <source>
        <dbReference type="Proteomes" id="UP000266327"/>
    </source>
</evidence>
<sequence>MARLGPLSESMDLEALVNASPFPYLLLSTSFVILGANDAYLRITARSREEIVDRKLFEAFPPDPGRPGNLSFDVIHESLCRVLATRQPDHLAVVNYNIPVQTPDGPVFEERYWSLIHTPVLDGRGEVAFIFQNPIDVTELVRLQQERHGRPVQDDVDYQIAGGVFSRAQALETTNRLLDMEREHLLNLFRQAPGFVAVVHGPQHMVNMVNEAFYQLVGHRDIVGKSIKNALPELAGQGYYGLLDQVFKTGNAFVGRQMKVRLQQQPGAPLSERYVDFVYQPFTGVQNETAGIFIQGHDVTEQKLAQDALQISNERWMRAVEGIGDGVWDWDIETGEVVYSRRFREMFGYSEQEFPDRIEAWTRRIHPEDLPGVLAVIDAGEYTREPVTMEFRFRCRDGSWKWVRSRGVAVGHDKNAKPSRMTGTVTDISEKRESEDRIWYQANFDALTGLPNRRLFRDRLDQEIRKAPRSEHSLCLMFIDLDRFKEVNDLMGHDAGDQLLVEAAKRLSQCVRSSDTVARLGGDEFTVILTELTDLAHVEDVAEKILKRLVEPFSLNQQTAYVSGSVGITLYNSDASTAEQLINNADQAMYAAKNAGRNQFRYFTASMQERAHYRLRLANDLREALAAGQLDVVYQPVVELATGHIAKAEALLRWNHPVLGQVEPSQFIPIAEETGLIKEIGDWVFQQAAGCSRQWQAQLGKVMQISVNASPVQIRSTEPGLNWLRYLEMLGLLGSSIVVEITEGLLLNASATVADKLIEYRDAGIQVAIDDFGTGYSSMQYLKKFDIDYLKIDRSFVRDMITDASDRTIVKSIIVMAHELGMQVIAEGIETNEQKEWLRAAGCDYAQGFLFSKAVTAEAFQQLMAQEARSH</sequence>
<dbReference type="AlphaFoldDB" id="A0A3A3G5D9"/>
<dbReference type="InterPro" id="IPR001633">
    <property type="entry name" value="EAL_dom"/>
</dbReference>
<dbReference type="InterPro" id="IPR000160">
    <property type="entry name" value="GGDEF_dom"/>
</dbReference>
<proteinExistence type="predicted"/>
<dbReference type="NCBIfam" id="TIGR00254">
    <property type="entry name" value="GGDEF"/>
    <property type="match status" value="1"/>
</dbReference>
<evidence type="ECO:0000259" key="2">
    <source>
        <dbReference type="PROSITE" id="PS50113"/>
    </source>
</evidence>
<feature type="domain" description="PAC" evidence="2">
    <location>
        <begin position="387"/>
        <end position="440"/>
    </location>
</feature>
<dbReference type="SMART" id="SM00086">
    <property type="entry name" value="PAC"/>
    <property type="match status" value="2"/>
</dbReference>
<feature type="domain" description="PAS" evidence="1">
    <location>
        <begin position="312"/>
        <end position="369"/>
    </location>
</feature>
<dbReference type="Proteomes" id="UP000266327">
    <property type="component" value="Unassembled WGS sequence"/>
</dbReference>
<dbReference type="SMART" id="SM00091">
    <property type="entry name" value="PAS"/>
    <property type="match status" value="3"/>
</dbReference>
<dbReference type="InterPro" id="IPR043128">
    <property type="entry name" value="Rev_trsase/Diguanyl_cyclase"/>
</dbReference>
<dbReference type="InterPro" id="IPR001610">
    <property type="entry name" value="PAC"/>
</dbReference>
<feature type="domain" description="GGDEF" evidence="4">
    <location>
        <begin position="472"/>
        <end position="605"/>
    </location>
</feature>
<dbReference type="SMART" id="SM00267">
    <property type="entry name" value="GGDEF"/>
    <property type="match status" value="1"/>
</dbReference>
<accession>A0A3A3G5D9</accession>
<dbReference type="PROSITE" id="PS50887">
    <property type="entry name" value="GGDEF"/>
    <property type="match status" value="1"/>
</dbReference>
<dbReference type="PANTHER" id="PTHR44757">
    <property type="entry name" value="DIGUANYLATE CYCLASE DGCP"/>
    <property type="match status" value="1"/>
</dbReference>
<dbReference type="NCBIfam" id="TIGR00229">
    <property type="entry name" value="sensory_box"/>
    <property type="match status" value="1"/>
</dbReference>
<dbReference type="Pfam" id="PF08447">
    <property type="entry name" value="PAS_3"/>
    <property type="match status" value="1"/>
</dbReference>
<dbReference type="PROSITE" id="PS50883">
    <property type="entry name" value="EAL"/>
    <property type="match status" value="1"/>
</dbReference>
<dbReference type="Gene3D" id="3.30.70.270">
    <property type="match status" value="1"/>
</dbReference>
<comment type="caution">
    <text evidence="5">The sequence shown here is derived from an EMBL/GenBank/DDBJ whole genome shotgun (WGS) entry which is preliminary data.</text>
</comment>
<dbReference type="InterPro" id="IPR000014">
    <property type="entry name" value="PAS"/>
</dbReference>
<reference evidence="6" key="1">
    <citation type="submission" date="2018-09" db="EMBL/GenBank/DDBJ databases">
        <authorList>
            <person name="Zhu H."/>
        </authorList>
    </citation>
    <scope>NUCLEOTIDE SEQUENCE [LARGE SCALE GENOMIC DNA]</scope>
    <source>
        <strain evidence="6">K1S02-23</strain>
    </source>
</reference>
<dbReference type="EMBL" id="QYUQ01000002">
    <property type="protein sequence ID" value="RJG02895.1"/>
    <property type="molecule type" value="Genomic_DNA"/>
</dbReference>
<dbReference type="Pfam" id="PF08448">
    <property type="entry name" value="PAS_4"/>
    <property type="match status" value="1"/>
</dbReference>
<dbReference type="Gene3D" id="3.20.20.450">
    <property type="entry name" value="EAL domain"/>
    <property type="match status" value="1"/>
</dbReference>
<evidence type="ECO:0000313" key="5">
    <source>
        <dbReference type="EMBL" id="RJG02895.1"/>
    </source>
</evidence>
<dbReference type="FunFam" id="3.30.70.270:FF:000001">
    <property type="entry name" value="Diguanylate cyclase domain protein"/>
    <property type="match status" value="1"/>
</dbReference>
<dbReference type="Gene3D" id="3.30.450.20">
    <property type="entry name" value="PAS domain"/>
    <property type="match status" value="3"/>
</dbReference>
<gene>
    <name evidence="5" type="ORF">D3878_15980</name>
</gene>
<evidence type="ECO:0000259" key="1">
    <source>
        <dbReference type="PROSITE" id="PS50112"/>
    </source>
</evidence>
<dbReference type="OrthoDB" id="9813903at2"/>
<dbReference type="CDD" id="cd01948">
    <property type="entry name" value="EAL"/>
    <property type="match status" value="1"/>
</dbReference>
<evidence type="ECO:0000259" key="3">
    <source>
        <dbReference type="PROSITE" id="PS50883"/>
    </source>
</evidence>
<dbReference type="InterPro" id="IPR035965">
    <property type="entry name" value="PAS-like_dom_sf"/>
</dbReference>
<dbReference type="InterPro" id="IPR052155">
    <property type="entry name" value="Biofilm_reg_signaling"/>
</dbReference>
<feature type="domain" description="EAL" evidence="3">
    <location>
        <begin position="614"/>
        <end position="868"/>
    </location>
</feature>
<dbReference type="SMART" id="SM00052">
    <property type="entry name" value="EAL"/>
    <property type="match status" value="1"/>
</dbReference>
<keyword evidence="6" id="KW-1185">Reference proteome</keyword>
<dbReference type="PROSITE" id="PS50112">
    <property type="entry name" value="PAS"/>
    <property type="match status" value="1"/>
</dbReference>